<dbReference type="Proteomes" id="UP001187415">
    <property type="component" value="Unassembled WGS sequence"/>
</dbReference>
<feature type="compositionally biased region" description="Polar residues" evidence="1">
    <location>
        <begin position="161"/>
        <end position="171"/>
    </location>
</feature>
<name>A0AA88MWD9_CHASR</name>
<dbReference type="Pfam" id="PF15455">
    <property type="entry name" value="Pro-rich_19"/>
    <property type="match status" value="1"/>
</dbReference>
<evidence type="ECO:0000256" key="1">
    <source>
        <dbReference type="SAM" id="MobiDB-lite"/>
    </source>
</evidence>
<organism evidence="2 3">
    <name type="scientific">Channa striata</name>
    <name type="common">Snakehead murrel</name>
    <name type="synonym">Ophicephalus striatus</name>
    <dbReference type="NCBI Taxonomy" id="64152"/>
    <lineage>
        <taxon>Eukaryota</taxon>
        <taxon>Metazoa</taxon>
        <taxon>Chordata</taxon>
        <taxon>Craniata</taxon>
        <taxon>Vertebrata</taxon>
        <taxon>Euteleostomi</taxon>
        <taxon>Actinopterygii</taxon>
        <taxon>Neopterygii</taxon>
        <taxon>Teleostei</taxon>
        <taxon>Neoteleostei</taxon>
        <taxon>Acanthomorphata</taxon>
        <taxon>Anabantaria</taxon>
        <taxon>Anabantiformes</taxon>
        <taxon>Channoidei</taxon>
        <taxon>Channidae</taxon>
        <taxon>Channa</taxon>
    </lineage>
</organism>
<keyword evidence="3" id="KW-1185">Reference proteome</keyword>
<dbReference type="EMBL" id="JAUPFM010000008">
    <property type="protein sequence ID" value="KAK2844808.1"/>
    <property type="molecule type" value="Genomic_DNA"/>
</dbReference>
<reference evidence="2" key="1">
    <citation type="submission" date="2023-07" db="EMBL/GenBank/DDBJ databases">
        <title>Chromosome-level Genome Assembly of Striped Snakehead (Channa striata).</title>
        <authorList>
            <person name="Liu H."/>
        </authorList>
    </citation>
    <scope>NUCLEOTIDE SEQUENCE</scope>
    <source>
        <strain evidence="2">Gz</strain>
        <tissue evidence="2">Muscle</tissue>
    </source>
</reference>
<evidence type="ECO:0000313" key="3">
    <source>
        <dbReference type="Proteomes" id="UP001187415"/>
    </source>
</evidence>
<proteinExistence type="predicted"/>
<feature type="region of interest" description="Disordered" evidence="1">
    <location>
        <begin position="37"/>
        <end position="68"/>
    </location>
</feature>
<dbReference type="InterPro" id="IPR029355">
    <property type="entry name" value="Pro-rich_19"/>
</dbReference>
<sequence>MPVAQEPSIITDNRLIGHHGLFNHEVKSIDIERLLSEQQKEEKSGNQVQDKNHAVSCTSSTSDCPPPFSRKDLIGAETNEVVSFEKNAEAATNAHEDYLKKEMKISTGSDIITPAQRPQQEFKPFSGGYKSLLSSKHSSHGVVIHESKKTDSIRPEKGRESQLSQTSGTDNVKTVNEKLKPHIAFTSPLGHTLENQKPPSQQTQARGLSPSPRQLYSSPVTESFDTQRRQNSSCMSTSVGTVAARLCDCLHFPFLKKRNLVTESREVLLKALRERHGPQLQENLFKVQQCHNFGNDLKKEIQDEEPTMMDEDVLFPTDVSAFQANTSTQPCLESLSSKPLKMTGSRHINWSNRQPNRSMERTAEWFPSPVAASGSLLEDFLRPVSSPPFFMDLWQSGASASDRLFSPSATSCWEGKTSAFQHKQSSFNRLNNRAVRERCGPHYTGSSIKLFPHPAQLPDEHSEPKVFPREPEQIVTDRHTYAPSFSAQMYPRNLSNQFVHLSTCPPPRYPNPDMMHYPPSHMLERDPGPPHSSSLSPEHWCFPPMRLY</sequence>
<accession>A0AA88MWD9</accession>
<gene>
    <name evidence="2" type="ORF">Q5P01_011467</name>
</gene>
<protein>
    <submittedName>
        <fullName evidence="2">Uncharacterized protein</fullName>
    </submittedName>
</protein>
<feature type="compositionally biased region" description="Polar residues" evidence="1">
    <location>
        <begin position="193"/>
        <end position="231"/>
    </location>
</feature>
<evidence type="ECO:0000313" key="2">
    <source>
        <dbReference type="EMBL" id="KAK2844808.1"/>
    </source>
</evidence>
<feature type="compositionally biased region" description="Basic and acidic residues" evidence="1">
    <location>
        <begin position="143"/>
        <end position="160"/>
    </location>
</feature>
<comment type="caution">
    <text evidence="2">The sequence shown here is derived from an EMBL/GenBank/DDBJ whole genome shotgun (WGS) entry which is preliminary data.</text>
</comment>
<feature type="region of interest" description="Disordered" evidence="1">
    <location>
        <begin position="189"/>
        <end position="231"/>
    </location>
</feature>
<dbReference type="AlphaFoldDB" id="A0AA88MWD9"/>
<feature type="region of interest" description="Disordered" evidence="1">
    <location>
        <begin position="140"/>
        <end position="171"/>
    </location>
</feature>